<organism evidence="1 2">
    <name type="scientific">Bacillus pseudomycoides</name>
    <dbReference type="NCBI Taxonomy" id="64104"/>
    <lineage>
        <taxon>Bacteria</taxon>
        <taxon>Bacillati</taxon>
        <taxon>Bacillota</taxon>
        <taxon>Bacilli</taxon>
        <taxon>Bacillales</taxon>
        <taxon>Bacillaceae</taxon>
        <taxon>Bacillus</taxon>
        <taxon>Bacillus cereus group</taxon>
    </lineage>
</organism>
<accession>A0A1Y3MI64</accession>
<dbReference type="AlphaFoldDB" id="A0A1Y3MI64"/>
<reference evidence="1 2" key="1">
    <citation type="submission" date="2017-02" db="EMBL/GenBank/DDBJ databases">
        <title>Bacillus pseudomycoides isolate FSL K6-0042.</title>
        <authorList>
            <person name="Kovac J."/>
        </authorList>
    </citation>
    <scope>NUCLEOTIDE SEQUENCE [LARGE SCALE GENOMIC DNA]</scope>
    <source>
        <strain evidence="1 2">FSL K6-0042</strain>
    </source>
</reference>
<proteinExistence type="predicted"/>
<dbReference type="Proteomes" id="UP000195321">
    <property type="component" value="Unassembled WGS sequence"/>
</dbReference>
<sequence>MGRKRYKRGDRVKIYLNKSVSSEMIAWINKQSDETKFFLYGAQQLFKQVGDIDVSKTLPSSHVFSMYIEPTSMFKIEVNPLRKVSMEQKGPAECVENKPWEFIDQIDCPFF</sequence>
<evidence type="ECO:0000313" key="2">
    <source>
        <dbReference type="Proteomes" id="UP000195321"/>
    </source>
</evidence>
<dbReference type="RefSeq" id="WP_016132852.1">
    <property type="nucleotide sequence ID" value="NZ_CP189809.1"/>
</dbReference>
<comment type="caution">
    <text evidence="1">The sequence shown here is derived from an EMBL/GenBank/DDBJ whole genome shotgun (WGS) entry which is preliminary data.</text>
</comment>
<dbReference type="EMBL" id="MWPX01000002">
    <property type="protein sequence ID" value="OUM50128.1"/>
    <property type="molecule type" value="Genomic_DNA"/>
</dbReference>
<name>A0A1Y3MI64_9BACI</name>
<evidence type="ECO:0000313" key="1">
    <source>
        <dbReference type="EMBL" id="OUM50128.1"/>
    </source>
</evidence>
<gene>
    <name evidence="1" type="ORF">BW425_03290</name>
</gene>
<evidence type="ECO:0008006" key="3">
    <source>
        <dbReference type="Google" id="ProtNLM"/>
    </source>
</evidence>
<protein>
    <recommendedName>
        <fullName evidence="3">Group-specific protein</fullName>
    </recommendedName>
</protein>